<feature type="transmembrane region" description="Helical" evidence="1">
    <location>
        <begin position="360"/>
        <end position="385"/>
    </location>
</feature>
<keyword evidence="1" id="KW-1133">Transmembrane helix</keyword>
<reference evidence="2 3" key="1">
    <citation type="submission" date="2020-08" db="EMBL/GenBank/DDBJ databases">
        <title>Genomic Encyclopedia of Type Strains, Phase IV (KMG-IV): sequencing the most valuable type-strain genomes for metagenomic binning, comparative biology and taxonomic classification.</title>
        <authorList>
            <person name="Goeker M."/>
        </authorList>
    </citation>
    <scope>NUCLEOTIDE SEQUENCE [LARGE SCALE GENOMIC DNA]</scope>
    <source>
        <strain evidence="2 3">DSM 21793</strain>
    </source>
</reference>
<dbReference type="EMBL" id="JACIDK010000003">
    <property type="protein sequence ID" value="MBB3891992.1"/>
    <property type="molecule type" value="Genomic_DNA"/>
</dbReference>
<dbReference type="RefSeq" id="WP_221221008.1">
    <property type="nucleotide sequence ID" value="NZ_JACIDK010000003.1"/>
</dbReference>
<sequence length="393" mass="42966">MVHQAAIPPTFGVESIFEGGPPRRLTALARLPSPIAPNATVRAVLTFGIAWIPLAVLVAIDIVLGRPGVLYSFVEDIGVHARYAIAAPLLVLGHVVCARRLGRIAYHFQVSGLLGEDDQRRVREALEATRRRVHSLWAEAIVILLVYSQVAVIVMLEPQILRQAAWQVAPDAGGLSPAGWWHGVVSVPLLLALLLGWLWRIANWAWFLREVSQMNLRLVSAHPDQAGGLGFLSQSVRAFCIVGMGLGAIVAGRFGYVYRHDLATPFTNLLLIGGVAALAMTLAVGPLLFFMRPLMQSWRQGALEYGVLASEMGVQFERSWFSGDERPMLSEPDFSAAIDLYQVVSNVYSMRFIPVDPRSLLMLAAATLAPFVPAMFLSMPAQMVIGELKALLF</sequence>
<keyword evidence="1" id="KW-0812">Transmembrane</keyword>
<evidence type="ECO:0000256" key="1">
    <source>
        <dbReference type="SAM" id="Phobius"/>
    </source>
</evidence>
<protein>
    <submittedName>
        <fullName evidence="2">Uncharacterized protein</fullName>
    </submittedName>
</protein>
<feature type="transmembrane region" description="Helical" evidence="1">
    <location>
        <begin position="80"/>
        <end position="98"/>
    </location>
</feature>
<gene>
    <name evidence="2" type="ORF">GGQ61_002720</name>
</gene>
<feature type="transmembrane region" description="Helical" evidence="1">
    <location>
        <begin position="270"/>
        <end position="290"/>
    </location>
</feature>
<dbReference type="AlphaFoldDB" id="A0A840A3K0"/>
<accession>A0A840A3K0</accession>
<proteinExistence type="predicted"/>
<organism evidence="2 3">
    <name type="scientific">Phenylobacterium haematophilum</name>
    <dbReference type="NCBI Taxonomy" id="98513"/>
    <lineage>
        <taxon>Bacteria</taxon>
        <taxon>Pseudomonadati</taxon>
        <taxon>Pseudomonadota</taxon>
        <taxon>Alphaproteobacteria</taxon>
        <taxon>Caulobacterales</taxon>
        <taxon>Caulobacteraceae</taxon>
        <taxon>Phenylobacterium</taxon>
    </lineage>
</organism>
<feature type="transmembrane region" description="Helical" evidence="1">
    <location>
        <begin position="238"/>
        <end position="258"/>
    </location>
</feature>
<feature type="transmembrane region" description="Helical" evidence="1">
    <location>
        <begin position="39"/>
        <end position="60"/>
    </location>
</feature>
<keyword evidence="1" id="KW-0472">Membrane</keyword>
<keyword evidence="3" id="KW-1185">Reference proteome</keyword>
<feature type="transmembrane region" description="Helical" evidence="1">
    <location>
        <begin position="136"/>
        <end position="156"/>
    </location>
</feature>
<feature type="transmembrane region" description="Helical" evidence="1">
    <location>
        <begin position="180"/>
        <end position="199"/>
    </location>
</feature>
<evidence type="ECO:0000313" key="3">
    <source>
        <dbReference type="Proteomes" id="UP000530564"/>
    </source>
</evidence>
<name>A0A840A3K0_9CAUL</name>
<evidence type="ECO:0000313" key="2">
    <source>
        <dbReference type="EMBL" id="MBB3891992.1"/>
    </source>
</evidence>
<dbReference type="Proteomes" id="UP000530564">
    <property type="component" value="Unassembled WGS sequence"/>
</dbReference>
<comment type="caution">
    <text evidence="2">The sequence shown here is derived from an EMBL/GenBank/DDBJ whole genome shotgun (WGS) entry which is preliminary data.</text>
</comment>